<gene>
    <name evidence="1" type="ORF">SAMN04488036_11032</name>
</gene>
<evidence type="ECO:0008006" key="3">
    <source>
        <dbReference type="Google" id="ProtNLM"/>
    </source>
</evidence>
<organism evidence="1 2">
    <name type="scientific">Shimia haliotis</name>
    <dbReference type="NCBI Taxonomy" id="1280847"/>
    <lineage>
        <taxon>Bacteria</taxon>
        <taxon>Pseudomonadati</taxon>
        <taxon>Pseudomonadota</taxon>
        <taxon>Alphaproteobacteria</taxon>
        <taxon>Rhodobacterales</taxon>
        <taxon>Roseobacteraceae</taxon>
    </lineage>
</organism>
<reference evidence="2" key="1">
    <citation type="submission" date="2016-10" db="EMBL/GenBank/DDBJ databases">
        <authorList>
            <person name="Varghese N."/>
            <person name="Submissions S."/>
        </authorList>
    </citation>
    <scope>NUCLEOTIDE SEQUENCE [LARGE SCALE GENOMIC DNA]</scope>
    <source>
        <strain evidence="2">DSM 28453</strain>
    </source>
</reference>
<sequence length="127" mass="14328">MQPYFMNFHVKGEVAGTLLMKSPEPKLLVDISPEPATQAQAPGFRYPARVCFTVREHQLIKRFQSLISIGDVIEAHGSFAQTGYLPQGNRHVDTIFEMRSFQQRSVKIPELTYGGHIFSLPHSCLPN</sequence>
<dbReference type="EMBL" id="FOSZ01000010">
    <property type="protein sequence ID" value="SFL34148.1"/>
    <property type="molecule type" value="Genomic_DNA"/>
</dbReference>
<accession>A0A1I4GVU2</accession>
<dbReference type="STRING" id="1280847.SAMN04488036_11032"/>
<proteinExistence type="predicted"/>
<name>A0A1I4GVU2_9RHOB</name>
<dbReference type="AlphaFoldDB" id="A0A1I4GVU2"/>
<protein>
    <recommendedName>
        <fullName evidence="3">Single-strand binding protein family protein</fullName>
    </recommendedName>
</protein>
<keyword evidence="2" id="KW-1185">Reference proteome</keyword>
<evidence type="ECO:0000313" key="1">
    <source>
        <dbReference type="EMBL" id="SFL34148.1"/>
    </source>
</evidence>
<evidence type="ECO:0000313" key="2">
    <source>
        <dbReference type="Proteomes" id="UP000198851"/>
    </source>
</evidence>
<dbReference type="Proteomes" id="UP000198851">
    <property type="component" value="Unassembled WGS sequence"/>
</dbReference>